<dbReference type="InterPro" id="IPR052233">
    <property type="entry name" value="Rho-type_GEFs"/>
</dbReference>
<accession>A0AAD7JF29</accession>
<reference evidence="3" key="1">
    <citation type="submission" date="2023-03" db="EMBL/GenBank/DDBJ databases">
        <title>Massive genome expansion in bonnet fungi (Mycena s.s.) driven by repeated elements and novel gene families across ecological guilds.</title>
        <authorList>
            <consortium name="Lawrence Berkeley National Laboratory"/>
            <person name="Harder C.B."/>
            <person name="Miyauchi S."/>
            <person name="Viragh M."/>
            <person name="Kuo A."/>
            <person name="Thoen E."/>
            <person name="Andreopoulos B."/>
            <person name="Lu D."/>
            <person name="Skrede I."/>
            <person name="Drula E."/>
            <person name="Henrissat B."/>
            <person name="Morin E."/>
            <person name="Kohler A."/>
            <person name="Barry K."/>
            <person name="LaButti K."/>
            <person name="Morin E."/>
            <person name="Salamov A."/>
            <person name="Lipzen A."/>
            <person name="Mereny Z."/>
            <person name="Hegedus B."/>
            <person name="Baldrian P."/>
            <person name="Stursova M."/>
            <person name="Weitz H."/>
            <person name="Taylor A."/>
            <person name="Grigoriev I.V."/>
            <person name="Nagy L.G."/>
            <person name="Martin F."/>
            <person name="Kauserud H."/>
        </authorList>
    </citation>
    <scope>NUCLEOTIDE SEQUENCE</scope>
    <source>
        <strain evidence="3">CBHHK188m</strain>
    </source>
</reference>
<gene>
    <name evidence="3" type="ORF">DFH07DRAFT_770754</name>
</gene>
<evidence type="ECO:0000259" key="2">
    <source>
        <dbReference type="Pfam" id="PF00780"/>
    </source>
</evidence>
<comment type="caution">
    <text evidence="3">The sequence shown here is derived from an EMBL/GenBank/DDBJ whole genome shotgun (WGS) entry which is preliminary data.</text>
</comment>
<dbReference type="AlphaFoldDB" id="A0AAD7JF29"/>
<evidence type="ECO:0000256" key="1">
    <source>
        <dbReference type="ARBA" id="ARBA00022658"/>
    </source>
</evidence>
<feature type="domain" description="CNH" evidence="2">
    <location>
        <begin position="55"/>
        <end position="182"/>
    </location>
</feature>
<evidence type="ECO:0000313" key="4">
    <source>
        <dbReference type="Proteomes" id="UP001215280"/>
    </source>
</evidence>
<protein>
    <submittedName>
        <fullName evidence="3">Citron-like protein</fullName>
    </submittedName>
</protein>
<dbReference type="EMBL" id="JARJLG010000040">
    <property type="protein sequence ID" value="KAJ7763574.1"/>
    <property type="molecule type" value="Genomic_DNA"/>
</dbReference>
<dbReference type="Pfam" id="PF00780">
    <property type="entry name" value="CNH"/>
    <property type="match status" value="1"/>
</dbReference>
<dbReference type="InterPro" id="IPR001180">
    <property type="entry name" value="CNH_dom"/>
</dbReference>
<dbReference type="GO" id="GO:0005085">
    <property type="term" value="F:guanyl-nucleotide exchange factor activity"/>
    <property type="evidence" value="ECO:0007669"/>
    <property type="project" value="UniProtKB-KW"/>
</dbReference>
<evidence type="ECO:0000313" key="3">
    <source>
        <dbReference type="EMBL" id="KAJ7763574.1"/>
    </source>
</evidence>
<dbReference type="PANTHER" id="PTHR46572:SF2">
    <property type="entry name" value="RHO1 GDP-GTP EXCHANGE PROTEIN 1-RELATED"/>
    <property type="match status" value="1"/>
</dbReference>
<organism evidence="3 4">
    <name type="scientific">Mycena maculata</name>
    <dbReference type="NCBI Taxonomy" id="230809"/>
    <lineage>
        <taxon>Eukaryota</taxon>
        <taxon>Fungi</taxon>
        <taxon>Dikarya</taxon>
        <taxon>Basidiomycota</taxon>
        <taxon>Agaricomycotina</taxon>
        <taxon>Agaricomycetes</taxon>
        <taxon>Agaricomycetidae</taxon>
        <taxon>Agaricales</taxon>
        <taxon>Marasmiineae</taxon>
        <taxon>Mycenaceae</taxon>
        <taxon>Mycena</taxon>
    </lineage>
</organism>
<dbReference type="PANTHER" id="PTHR46572">
    <property type="entry name" value="RHO1 GDP-GTP EXCHANGE PROTEIN 1-RELATED"/>
    <property type="match status" value="1"/>
</dbReference>
<dbReference type="Proteomes" id="UP001215280">
    <property type="component" value="Unassembled WGS sequence"/>
</dbReference>
<name>A0AAD7JF29_9AGAR</name>
<proteinExistence type="predicted"/>
<sequence>MFRKWRYLRMPTCAYASQVLAIKVQRTMSSRIHRDHPVPLVNFRDAYITTKGGAHSVQFISPLKLMITATDEGFLVVNLENLETQPMLDSADISLQFALKNNVKPMAVFHSLTALLVCYEKFSFHVDARGRMALNGTIMRWKSAAIAFAQHDSHILVFGLDQVEVWNIETPARVQTRRGRHLLLNSRNMAPEFRA</sequence>
<keyword evidence="4" id="KW-1185">Reference proteome</keyword>
<keyword evidence="1" id="KW-0344">Guanine-nucleotide releasing factor</keyword>